<evidence type="ECO:0000259" key="5">
    <source>
        <dbReference type="PROSITE" id="PS50865"/>
    </source>
</evidence>
<dbReference type="PROSITE" id="PS01360">
    <property type="entry name" value="ZF_MYND_1"/>
    <property type="match status" value="1"/>
</dbReference>
<evidence type="ECO:0000256" key="3">
    <source>
        <dbReference type="ARBA" id="ARBA00022833"/>
    </source>
</evidence>
<dbReference type="GO" id="GO:0000981">
    <property type="term" value="F:DNA-binding transcription factor activity, RNA polymerase II-specific"/>
    <property type="evidence" value="ECO:0007669"/>
    <property type="project" value="TreeGrafter"/>
</dbReference>
<evidence type="ECO:0000256" key="1">
    <source>
        <dbReference type="ARBA" id="ARBA00022723"/>
    </source>
</evidence>
<dbReference type="PROSITE" id="PS50865">
    <property type="entry name" value="ZF_MYND_2"/>
    <property type="match status" value="1"/>
</dbReference>
<keyword evidence="3" id="KW-0862">Zinc</keyword>
<reference evidence="6" key="1">
    <citation type="submission" date="2020-05" db="EMBL/GenBank/DDBJ databases">
        <title>Mycena genomes resolve the evolution of fungal bioluminescence.</title>
        <authorList>
            <person name="Tsai I.J."/>
        </authorList>
    </citation>
    <scope>NUCLEOTIDE SEQUENCE</scope>
    <source>
        <strain evidence="6">160909Yilan</strain>
    </source>
</reference>
<dbReference type="InterPro" id="IPR002893">
    <property type="entry name" value="Znf_MYND"/>
</dbReference>
<gene>
    <name evidence="6" type="ORF">MSAN_01936600</name>
</gene>
<dbReference type="EMBL" id="JACAZH010000021">
    <property type="protein sequence ID" value="KAF7344547.1"/>
    <property type="molecule type" value="Genomic_DNA"/>
</dbReference>
<dbReference type="Gene3D" id="6.10.140.2220">
    <property type="match status" value="1"/>
</dbReference>
<dbReference type="AlphaFoldDB" id="A0A8H7CQI2"/>
<evidence type="ECO:0000256" key="2">
    <source>
        <dbReference type="ARBA" id="ARBA00022771"/>
    </source>
</evidence>
<keyword evidence="7" id="KW-1185">Reference proteome</keyword>
<dbReference type="Pfam" id="PF01753">
    <property type="entry name" value="zf-MYND"/>
    <property type="match status" value="1"/>
</dbReference>
<dbReference type="OrthoDB" id="5231159at2759"/>
<keyword evidence="1" id="KW-0479">Metal-binding</keyword>
<evidence type="ECO:0000313" key="7">
    <source>
        <dbReference type="Proteomes" id="UP000623467"/>
    </source>
</evidence>
<dbReference type="Proteomes" id="UP000623467">
    <property type="component" value="Unassembled WGS sequence"/>
</dbReference>
<dbReference type="InterPro" id="IPR024119">
    <property type="entry name" value="TF_DEAF-1"/>
</dbReference>
<dbReference type="GO" id="GO:0005634">
    <property type="term" value="C:nucleus"/>
    <property type="evidence" value="ECO:0007669"/>
    <property type="project" value="TreeGrafter"/>
</dbReference>
<feature type="domain" description="MYND-type" evidence="5">
    <location>
        <begin position="13"/>
        <end position="54"/>
    </location>
</feature>
<organism evidence="6 7">
    <name type="scientific">Mycena sanguinolenta</name>
    <dbReference type="NCBI Taxonomy" id="230812"/>
    <lineage>
        <taxon>Eukaryota</taxon>
        <taxon>Fungi</taxon>
        <taxon>Dikarya</taxon>
        <taxon>Basidiomycota</taxon>
        <taxon>Agaricomycotina</taxon>
        <taxon>Agaricomycetes</taxon>
        <taxon>Agaricomycetidae</taxon>
        <taxon>Agaricales</taxon>
        <taxon>Marasmiineae</taxon>
        <taxon>Mycenaceae</taxon>
        <taxon>Mycena</taxon>
    </lineage>
</organism>
<dbReference type="GO" id="GO:0008270">
    <property type="term" value="F:zinc ion binding"/>
    <property type="evidence" value="ECO:0007669"/>
    <property type="project" value="UniProtKB-KW"/>
</dbReference>
<sequence>MSLSAEILARPSCAACYRQETKELKHRRCASCQQAAYCSKECQKEDWPMHKKTCQLQRVNRESLPARGTQVRDTMSDLKKWFSKHTQLLVYAATNAMKLHDRANMRMIQTHMFVIILEPAPSGIHGDFVYELATLRHIEDPIDGLPEDARAVLAEIPSEGDQHRLIMVVRSGTAAYLAPITVNLGSSLQHVRHLGPPDDNWQGFLERAINGTTEAKDRIKILLLHTMQRFC</sequence>
<dbReference type="PANTHER" id="PTHR10237:SF14">
    <property type="entry name" value="MYND-TYPE DOMAIN-CONTAINING PROTEIN"/>
    <property type="match status" value="1"/>
</dbReference>
<keyword evidence="2 4" id="KW-0863">Zinc-finger</keyword>
<evidence type="ECO:0000313" key="6">
    <source>
        <dbReference type="EMBL" id="KAF7344547.1"/>
    </source>
</evidence>
<dbReference type="PANTHER" id="PTHR10237">
    <property type="entry name" value="DEFORMED EPIDERMAL AUTOREGULATORY FACTOR 1 HOMOLOG SUPPRESSIN"/>
    <property type="match status" value="1"/>
</dbReference>
<protein>
    <recommendedName>
        <fullName evidence="5">MYND-type domain-containing protein</fullName>
    </recommendedName>
</protein>
<name>A0A8H7CQI2_9AGAR</name>
<evidence type="ECO:0000256" key="4">
    <source>
        <dbReference type="PROSITE-ProRule" id="PRU00134"/>
    </source>
</evidence>
<comment type="caution">
    <text evidence="6">The sequence shown here is derived from an EMBL/GenBank/DDBJ whole genome shotgun (WGS) entry which is preliminary data.</text>
</comment>
<proteinExistence type="predicted"/>
<dbReference type="SUPFAM" id="SSF144232">
    <property type="entry name" value="HIT/MYND zinc finger-like"/>
    <property type="match status" value="1"/>
</dbReference>
<accession>A0A8H7CQI2</accession>